<keyword evidence="3" id="KW-0547">Nucleotide-binding</keyword>
<evidence type="ECO:0000256" key="3">
    <source>
        <dbReference type="HAMAP-Rule" id="MF_00146"/>
    </source>
</evidence>
<dbReference type="InterPro" id="IPR033704">
    <property type="entry name" value="dUTPase_trimeric"/>
</dbReference>
<comment type="function">
    <text evidence="3">Bifunctional enzyme that catalyzes both the deamination of dCTP to dUTP and the hydrolysis of dUTP to dUMP without releasing the toxic dUTP intermediate.</text>
</comment>
<comment type="pathway">
    <text evidence="3">Pyrimidine metabolism; dUMP biosynthesis; dUMP from dCTP: step 1/1.</text>
</comment>
<dbReference type="EC" id="3.5.4.30" evidence="3"/>
<dbReference type="Pfam" id="PF22769">
    <property type="entry name" value="DCD"/>
    <property type="match status" value="1"/>
</dbReference>
<organism evidence="4 5">
    <name type="scientific">Staphylococcus gallinarum</name>
    <dbReference type="NCBI Taxonomy" id="1293"/>
    <lineage>
        <taxon>Bacteria</taxon>
        <taxon>Bacillati</taxon>
        <taxon>Bacillota</taxon>
        <taxon>Bacilli</taxon>
        <taxon>Bacillales</taxon>
        <taxon>Staphylococcaceae</taxon>
        <taxon>Staphylococcus</taxon>
    </lineage>
</organism>
<evidence type="ECO:0000256" key="2">
    <source>
        <dbReference type="ARBA" id="ARBA00023080"/>
    </source>
</evidence>
<feature type="binding site" evidence="3">
    <location>
        <position position="113"/>
    </location>
    <ligand>
        <name>dCTP</name>
        <dbReference type="ChEBI" id="CHEBI:61481"/>
    </ligand>
</feature>
<dbReference type="GO" id="GO:0006229">
    <property type="term" value="P:dUTP biosynthetic process"/>
    <property type="evidence" value="ECO:0007669"/>
    <property type="project" value="InterPro"/>
</dbReference>
<dbReference type="CDD" id="cd07557">
    <property type="entry name" value="trimeric_dUTPase"/>
    <property type="match status" value="1"/>
</dbReference>
<dbReference type="GO" id="GO:0033973">
    <property type="term" value="F:dCTP deaminase (dUMP-forming) activity"/>
    <property type="evidence" value="ECO:0007669"/>
    <property type="project" value="UniProtKB-UniRule"/>
</dbReference>
<accession>A0A3A0VLD0</accession>
<dbReference type="RefSeq" id="WP_119485248.1">
    <property type="nucleotide sequence ID" value="NZ_QYJN01000003.1"/>
</dbReference>
<dbReference type="OrthoDB" id="9780202at2"/>
<dbReference type="InterPro" id="IPR036157">
    <property type="entry name" value="dUTPase-like_sf"/>
</dbReference>
<gene>
    <name evidence="3 4" type="primary">dcd</name>
    <name evidence="4" type="ORF">BUZ14_07550</name>
</gene>
<feature type="site" description="Important for bifunctional activity" evidence="3">
    <location>
        <begin position="110"/>
        <end position="111"/>
    </location>
</feature>
<dbReference type="GO" id="GO:0006226">
    <property type="term" value="P:dUMP biosynthetic process"/>
    <property type="evidence" value="ECO:0007669"/>
    <property type="project" value="UniProtKB-UniRule"/>
</dbReference>
<keyword evidence="2 3" id="KW-0546">Nucleotide metabolism</keyword>
<dbReference type="AlphaFoldDB" id="A0A3A0VLD0"/>
<evidence type="ECO:0000313" key="5">
    <source>
        <dbReference type="Proteomes" id="UP000265541"/>
    </source>
</evidence>
<proteinExistence type="inferred from homology"/>
<dbReference type="PANTHER" id="PTHR42680">
    <property type="entry name" value="DCTP DEAMINASE"/>
    <property type="match status" value="1"/>
</dbReference>
<sequence>MILSDTDIKYFLQHEKIKITPLQANHIEPASIDLTLGNHYLFPQQPQGGNQNILEPFNYKEVQGHQITLPAKSFVLATTNEYIQLNSQLAAFIEGRSSIGRAGLFIQNAGWVDPGFQGNITLELYNANNFSLTIQANIRICQIVFAETQTPSTHLYKGKYQGQTTATGSMSFKDIEAKDV</sequence>
<dbReference type="Proteomes" id="UP000265541">
    <property type="component" value="Unassembled WGS sequence"/>
</dbReference>
<feature type="binding site" evidence="3">
    <location>
        <position position="142"/>
    </location>
    <ligand>
        <name>dCTP</name>
        <dbReference type="ChEBI" id="CHEBI:61481"/>
    </ligand>
</feature>
<protein>
    <recommendedName>
        <fullName evidence="3">dCTP deaminase, dUMP-forming</fullName>
        <ecNumber evidence="3">3.5.4.30</ecNumber>
    </recommendedName>
    <alternativeName>
        <fullName evidence="3">Bifunctional dCTP deaminase:dUTPase</fullName>
    </alternativeName>
    <alternativeName>
        <fullName evidence="3">DCD-DUT</fullName>
    </alternativeName>
</protein>
<comment type="caution">
    <text evidence="4">The sequence shown here is derived from an EMBL/GenBank/DDBJ whole genome shotgun (WGS) entry which is preliminary data.</text>
</comment>
<dbReference type="GO" id="GO:0000166">
    <property type="term" value="F:nucleotide binding"/>
    <property type="evidence" value="ECO:0007669"/>
    <property type="project" value="UniProtKB-KW"/>
</dbReference>
<keyword evidence="1 3" id="KW-0378">Hydrolase</keyword>
<name>A0A3A0VLD0_STAGA</name>
<feature type="binding site" evidence="3">
    <location>
        <position position="159"/>
    </location>
    <ligand>
        <name>dCTP</name>
        <dbReference type="ChEBI" id="CHEBI:61481"/>
    </ligand>
</feature>
<dbReference type="SUPFAM" id="SSF51283">
    <property type="entry name" value="dUTPase-like"/>
    <property type="match status" value="1"/>
</dbReference>
<feature type="binding site" evidence="3">
    <location>
        <position position="163"/>
    </location>
    <ligand>
        <name>dCTP</name>
        <dbReference type="ChEBI" id="CHEBI:61481"/>
    </ligand>
</feature>
<dbReference type="PANTHER" id="PTHR42680:SF3">
    <property type="entry name" value="DCTP DEAMINASE"/>
    <property type="match status" value="1"/>
</dbReference>
<comment type="similarity">
    <text evidence="3">Belongs to the dCTP deaminase family.</text>
</comment>
<evidence type="ECO:0000313" key="4">
    <source>
        <dbReference type="EMBL" id="RIP35018.1"/>
    </source>
</evidence>
<dbReference type="Gene3D" id="2.70.40.10">
    <property type="match status" value="1"/>
</dbReference>
<dbReference type="EMBL" id="QYJN01000003">
    <property type="protein sequence ID" value="RIP35018.1"/>
    <property type="molecule type" value="Genomic_DNA"/>
</dbReference>
<dbReference type="UniPathway" id="UPA00610">
    <property type="reaction ID" value="UER00667"/>
</dbReference>
<reference evidence="4 5" key="1">
    <citation type="journal article" date="2016" name="Front. Microbiol.">
        <title>Comprehensive Phylogenetic Analysis of Bovine Non-aureus Staphylococci Species Based on Whole-Genome Sequencing.</title>
        <authorList>
            <person name="Naushad S."/>
            <person name="Barkema H.W."/>
            <person name="Luby C."/>
            <person name="Condas L.A."/>
            <person name="Nobrega D.B."/>
            <person name="Carson D.A."/>
            <person name="De Buck J."/>
        </authorList>
    </citation>
    <scope>NUCLEOTIDE SEQUENCE [LARGE SCALE GENOMIC DNA]</scope>
    <source>
        <strain evidence="4 5">SNUC 4781</strain>
    </source>
</reference>
<feature type="binding site" evidence="3">
    <location>
        <begin position="121"/>
        <end position="123"/>
    </location>
    <ligand>
        <name>dCTP</name>
        <dbReference type="ChEBI" id="CHEBI:61481"/>
    </ligand>
</feature>
<dbReference type="GO" id="GO:0008829">
    <property type="term" value="F:dCTP deaminase activity"/>
    <property type="evidence" value="ECO:0007669"/>
    <property type="project" value="InterPro"/>
</dbReference>
<dbReference type="NCBIfam" id="TIGR02274">
    <property type="entry name" value="dCTP_deam"/>
    <property type="match status" value="1"/>
</dbReference>
<dbReference type="HAMAP" id="MF_00146">
    <property type="entry name" value="dCTP_deaminase"/>
    <property type="match status" value="1"/>
</dbReference>
<dbReference type="InterPro" id="IPR011962">
    <property type="entry name" value="dCTP_deaminase"/>
</dbReference>
<feature type="active site" description="Proton donor/acceptor" evidence="3">
    <location>
        <position position="123"/>
    </location>
</feature>
<evidence type="ECO:0000256" key="1">
    <source>
        <dbReference type="ARBA" id="ARBA00022801"/>
    </source>
</evidence>
<comment type="subunit">
    <text evidence="3">Homotrimer.</text>
</comment>
<feature type="binding site" evidence="3">
    <location>
        <position position="156"/>
    </location>
    <ligand>
        <name>dCTP</name>
        <dbReference type="ChEBI" id="CHEBI:61481"/>
    </ligand>
</feature>
<feature type="binding site" evidence="3">
    <location>
        <begin position="96"/>
        <end position="101"/>
    </location>
    <ligand>
        <name>dCTP</name>
        <dbReference type="ChEBI" id="CHEBI:61481"/>
    </ligand>
</feature>
<comment type="catalytic activity">
    <reaction evidence="3">
        <text>dCTP + 2 H2O = dUMP + NH4(+) + diphosphate</text>
        <dbReference type="Rhea" id="RHEA:19205"/>
        <dbReference type="ChEBI" id="CHEBI:15377"/>
        <dbReference type="ChEBI" id="CHEBI:28938"/>
        <dbReference type="ChEBI" id="CHEBI:33019"/>
        <dbReference type="ChEBI" id="CHEBI:61481"/>
        <dbReference type="ChEBI" id="CHEBI:246422"/>
        <dbReference type="EC" id="3.5.4.30"/>
    </reaction>
</comment>